<comment type="caution">
    <text evidence="6">The sequence shown here is derived from an EMBL/GenBank/DDBJ whole genome shotgun (WGS) entry which is preliminary data.</text>
</comment>
<dbReference type="Proteomes" id="UP000824134">
    <property type="component" value="Unassembled WGS sequence"/>
</dbReference>
<evidence type="ECO:0000256" key="2">
    <source>
        <dbReference type="ARBA" id="ARBA00010961"/>
    </source>
</evidence>
<proteinExistence type="inferred from homology"/>
<evidence type="ECO:0000313" key="8">
    <source>
        <dbReference type="Proteomes" id="UP000824134"/>
    </source>
</evidence>
<gene>
    <name evidence="6" type="ORF">H9821_01585</name>
    <name evidence="7" type="ORF">H9821_02440</name>
</gene>
<reference evidence="6" key="1">
    <citation type="journal article" date="2021" name="PeerJ">
        <title>Extensive microbial diversity within the chicken gut microbiome revealed by metagenomics and culture.</title>
        <authorList>
            <person name="Gilroy R."/>
            <person name="Ravi A."/>
            <person name="Getino M."/>
            <person name="Pursley I."/>
            <person name="Horton D.L."/>
            <person name="Alikhan N.F."/>
            <person name="Baker D."/>
            <person name="Gharbi K."/>
            <person name="Hall N."/>
            <person name="Watson M."/>
            <person name="Adriaenssens E.M."/>
            <person name="Foster-Nyarko E."/>
            <person name="Jarju S."/>
            <person name="Secka A."/>
            <person name="Antonio M."/>
            <person name="Oren A."/>
            <person name="Chaudhuri R.R."/>
            <person name="La Ragione R."/>
            <person name="Hildebrand F."/>
            <person name="Pallen M.J."/>
        </authorList>
    </citation>
    <scope>NUCLEOTIDE SEQUENCE</scope>
    <source>
        <strain evidence="6">ChiHjej12B11-9195</strain>
    </source>
</reference>
<comment type="similarity">
    <text evidence="2">Belongs to the transposase mutator family.</text>
</comment>
<protein>
    <submittedName>
        <fullName evidence="6">Transposase</fullName>
    </submittedName>
</protein>
<comment type="function">
    <text evidence="1">Required for the transposition of the insertion element.</text>
</comment>
<evidence type="ECO:0000256" key="1">
    <source>
        <dbReference type="ARBA" id="ARBA00002190"/>
    </source>
</evidence>
<dbReference type="GO" id="GO:0004803">
    <property type="term" value="F:transposase activity"/>
    <property type="evidence" value="ECO:0007669"/>
    <property type="project" value="InterPro"/>
</dbReference>
<keyword evidence="4" id="KW-0238">DNA-binding</keyword>
<evidence type="ECO:0000256" key="4">
    <source>
        <dbReference type="ARBA" id="ARBA00023125"/>
    </source>
</evidence>
<evidence type="ECO:0000313" key="6">
    <source>
        <dbReference type="EMBL" id="HIY94345.1"/>
    </source>
</evidence>
<dbReference type="Pfam" id="PF00872">
    <property type="entry name" value="Transposase_mut"/>
    <property type="match status" value="1"/>
</dbReference>
<evidence type="ECO:0000313" key="7">
    <source>
        <dbReference type="EMBL" id="HIY94510.1"/>
    </source>
</evidence>
<dbReference type="EMBL" id="DXCN01000015">
    <property type="protein sequence ID" value="HIY94345.1"/>
    <property type="molecule type" value="Genomic_DNA"/>
</dbReference>
<organism evidence="6 8">
    <name type="scientific">Candidatus Rothia avicola</name>
    <dbReference type="NCBI Taxonomy" id="2840478"/>
    <lineage>
        <taxon>Bacteria</taxon>
        <taxon>Bacillati</taxon>
        <taxon>Actinomycetota</taxon>
        <taxon>Actinomycetes</taxon>
        <taxon>Micrococcales</taxon>
        <taxon>Micrococcaceae</taxon>
        <taxon>Rothia</taxon>
    </lineage>
</organism>
<dbReference type="GO" id="GO:0003677">
    <property type="term" value="F:DNA binding"/>
    <property type="evidence" value="ECO:0007669"/>
    <property type="project" value="UniProtKB-KW"/>
</dbReference>
<dbReference type="GO" id="GO:0006313">
    <property type="term" value="P:DNA transposition"/>
    <property type="evidence" value="ECO:0007669"/>
    <property type="project" value="InterPro"/>
</dbReference>
<name>A0A9D1ZRE4_9MICC</name>
<feature type="non-terminal residue" evidence="6">
    <location>
        <position position="1"/>
    </location>
</feature>
<reference evidence="6" key="2">
    <citation type="submission" date="2021-04" db="EMBL/GenBank/DDBJ databases">
        <authorList>
            <person name="Gilroy R."/>
        </authorList>
    </citation>
    <scope>NUCLEOTIDE SEQUENCE</scope>
    <source>
        <strain evidence="6">ChiHjej12B11-9195</strain>
    </source>
</reference>
<evidence type="ECO:0000256" key="3">
    <source>
        <dbReference type="ARBA" id="ARBA00022578"/>
    </source>
</evidence>
<dbReference type="AlphaFoldDB" id="A0A9D1ZRE4"/>
<dbReference type="EMBL" id="DXCN01000021">
    <property type="protein sequence ID" value="HIY94510.1"/>
    <property type="molecule type" value="Genomic_DNA"/>
</dbReference>
<keyword evidence="3" id="KW-0815">Transposition</keyword>
<sequence length="72" mass="8118">NAIESLNARLRRSARSRGHFVSEESALKFMYLTVRSLDPSGAGARRWMTRWKPALNAFAIVFGDRLPQVAGR</sequence>
<accession>A0A9D1ZRE4</accession>
<dbReference type="InterPro" id="IPR001207">
    <property type="entry name" value="Transposase_mutator"/>
</dbReference>
<keyword evidence="5" id="KW-0233">DNA recombination</keyword>
<evidence type="ECO:0000256" key="5">
    <source>
        <dbReference type="ARBA" id="ARBA00023172"/>
    </source>
</evidence>